<feature type="transmembrane region" description="Helical" evidence="1">
    <location>
        <begin position="33"/>
        <end position="51"/>
    </location>
</feature>
<feature type="transmembrane region" description="Helical" evidence="1">
    <location>
        <begin position="7"/>
        <end position="27"/>
    </location>
</feature>
<sequence length="122" mass="13538">MDEWTESGLITAIIGLFFFIFGGILLFDRTLMTGGNVLFSVGVLILLRPKLSLQNPESTRNLVVFVIGMALNFNGLLALGFILQMIAALSTIKNQLPSVRQLITRNLFKTLRFLKVFGIFTG</sequence>
<keyword evidence="1" id="KW-0812">Transmembrane</keyword>
<proteinExistence type="predicted"/>
<evidence type="ECO:0000313" key="3">
    <source>
        <dbReference type="Proteomes" id="UP000051530"/>
    </source>
</evidence>
<protein>
    <submittedName>
        <fullName evidence="2">Ferric reductase-like protein</fullName>
    </submittedName>
</protein>
<keyword evidence="1" id="KW-0472">Membrane</keyword>
<dbReference type="EMBL" id="LGUB01000364">
    <property type="protein sequence ID" value="KRH93369.1"/>
    <property type="molecule type" value="Genomic_DNA"/>
</dbReference>
<evidence type="ECO:0000313" key="2">
    <source>
        <dbReference type="EMBL" id="KRH93369.1"/>
    </source>
</evidence>
<name>A0A0R0LVE5_9MICR</name>
<gene>
    <name evidence="2" type="ORF">M153_9780001750</name>
</gene>
<dbReference type="OrthoDB" id="2193718at2759"/>
<dbReference type="Proteomes" id="UP000051530">
    <property type="component" value="Unassembled WGS sequence"/>
</dbReference>
<feature type="transmembrane region" description="Helical" evidence="1">
    <location>
        <begin position="63"/>
        <end position="87"/>
    </location>
</feature>
<dbReference type="AlphaFoldDB" id="A0A0R0LVE5"/>
<accession>A0A0R0LVE5</accession>
<keyword evidence="1" id="KW-1133">Transmembrane helix</keyword>
<dbReference type="VEuPathDB" id="MicrosporidiaDB:M153_9780001750"/>
<reference evidence="2 3" key="1">
    <citation type="submission" date="2015-07" db="EMBL/GenBank/DDBJ databases">
        <title>The genome of Pseudoloma neurophilia, a relevant intracellular parasite of the zebrafish.</title>
        <authorList>
            <person name="Ndikumana S."/>
            <person name="Pelin A."/>
            <person name="Sanders J."/>
            <person name="Corradi N."/>
        </authorList>
    </citation>
    <scope>NUCLEOTIDE SEQUENCE [LARGE SCALE GENOMIC DNA]</scope>
    <source>
        <strain evidence="2 3">MK1</strain>
    </source>
</reference>
<organism evidence="2 3">
    <name type="scientific">Pseudoloma neurophilia</name>
    <dbReference type="NCBI Taxonomy" id="146866"/>
    <lineage>
        <taxon>Eukaryota</taxon>
        <taxon>Fungi</taxon>
        <taxon>Fungi incertae sedis</taxon>
        <taxon>Microsporidia</taxon>
        <taxon>Pseudoloma</taxon>
    </lineage>
</organism>
<keyword evidence="3" id="KW-1185">Reference proteome</keyword>
<evidence type="ECO:0000256" key="1">
    <source>
        <dbReference type="SAM" id="Phobius"/>
    </source>
</evidence>
<comment type="caution">
    <text evidence="2">The sequence shown here is derived from an EMBL/GenBank/DDBJ whole genome shotgun (WGS) entry which is preliminary data.</text>
</comment>